<evidence type="ECO:0000313" key="2">
    <source>
        <dbReference type="Proteomes" id="UP000078113"/>
    </source>
</evidence>
<dbReference type="Proteomes" id="UP000078113">
    <property type="component" value="Unassembled WGS sequence"/>
</dbReference>
<reference evidence="1" key="1">
    <citation type="submission" date="2016-04" db="EMBL/GenBank/DDBJ databases">
        <authorList>
            <person name="Nguyen H.D."/>
            <person name="Samba Siva P."/>
            <person name="Cullis J."/>
            <person name="Levesque C.A."/>
            <person name="Hambleton S."/>
        </authorList>
    </citation>
    <scope>NUCLEOTIDE SEQUENCE</scope>
    <source>
        <strain evidence="1">DAOMC 236422</strain>
    </source>
</reference>
<dbReference type="AlphaFoldDB" id="A0A8X7T2M1"/>
<gene>
    <name evidence="1" type="ORF">A4X09_0g5955</name>
</gene>
<keyword evidence="2" id="KW-1185">Reference proteome</keyword>
<proteinExistence type="predicted"/>
<protein>
    <submittedName>
        <fullName evidence="1">Uncharacterized protein</fullName>
    </submittedName>
</protein>
<dbReference type="EMBL" id="LWDG02000340">
    <property type="protein sequence ID" value="KAE8266396.1"/>
    <property type="molecule type" value="Genomic_DNA"/>
</dbReference>
<reference evidence="1" key="2">
    <citation type="journal article" date="2019" name="IMA Fungus">
        <title>Genome sequencing and comparison of five Tilletia species to identify candidate genes for the detection of regulated species infecting wheat.</title>
        <authorList>
            <person name="Nguyen H.D.T."/>
            <person name="Sultana T."/>
            <person name="Kesanakurti P."/>
            <person name="Hambleton S."/>
        </authorList>
    </citation>
    <scope>NUCLEOTIDE SEQUENCE</scope>
    <source>
        <strain evidence="1">DAOMC 236422</strain>
    </source>
</reference>
<organism evidence="1 2">
    <name type="scientific">Tilletia walkeri</name>
    <dbReference type="NCBI Taxonomy" id="117179"/>
    <lineage>
        <taxon>Eukaryota</taxon>
        <taxon>Fungi</taxon>
        <taxon>Dikarya</taxon>
        <taxon>Basidiomycota</taxon>
        <taxon>Ustilaginomycotina</taxon>
        <taxon>Exobasidiomycetes</taxon>
        <taxon>Tilletiales</taxon>
        <taxon>Tilletiaceae</taxon>
        <taxon>Tilletia</taxon>
    </lineage>
</organism>
<sequence>MLAATQEVKCPQTSLEKWLWLPSNEIDADSKTHVAIKISKWFIIRTVQLENFAQALRLAKTAMSLRVSASNTLNKAEKEALLDGRYDAFLLLGSMNDLEKAMTDCSVGLTYEDIWRQRA</sequence>
<comment type="caution">
    <text evidence="1">The sequence shown here is derived from an EMBL/GenBank/DDBJ whole genome shotgun (WGS) entry which is preliminary data.</text>
</comment>
<accession>A0A8X7T2M1</accession>
<evidence type="ECO:0000313" key="1">
    <source>
        <dbReference type="EMBL" id="KAE8266396.1"/>
    </source>
</evidence>
<name>A0A8X7T2M1_9BASI</name>